<keyword evidence="3" id="KW-1185">Reference proteome</keyword>
<dbReference type="RefSeq" id="WP_091162775.1">
    <property type="nucleotide sequence ID" value="NZ_FNCG01000001.1"/>
</dbReference>
<gene>
    <name evidence="2" type="ORF">SAMN05192573_101581</name>
</gene>
<dbReference type="Proteomes" id="UP000199705">
    <property type="component" value="Unassembled WGS sequence"/>
</dbReference>
<dbReference type="GO" id="GO:0016491">
    <property type="term" value="F:oxidoreductase activity"/>
    <property type="evidence" value="ECO:0007669"/>
    <property type="project" value="InterPro"/>
</dbReference>
<dbReference type="Pfam" id="PF09995">
    <property type="entry name" value="MPAB_Lcp_cat"/>
    <property type="match status" value="1"/>
</dbReference>
<organism evidence="2 3">
    <name type="scientific">Mucilaginibacter gossypii</name>
    <dbReference type="NCBI Taxonomy" id="551996"/>
    <lineage>
        <taxon>Bacteria</taxon>
        <taxon>Pseudomonadati</taxon>
        <taxon>Bacteroidota</taxon>
        <taxon>Sphingobacteriia</taxon>
        <taxon>Sphingobacteriales</taxon>
        <taxon>Sphingobacteriaceae</taxon>
        <taxon>Mucilaginibacter</taxon>
    </lineage>
</organism>
<feature type="domain" description="ER-bound oxygenase mpaB/mpaB'/Rubber oxygenase catalytic" evidence="1">
    <location>
        <begin position="118"/>
        <end position="308"/>
    </location>
</feature>
<dbReference type="PANTHER" id="PTHR37539">
    <property type="entry name" value="SECRETED PROTEIN-RELATED"/>
    <property type="match status" value="1"/>
</dbReference>
<evidence type="ECO:0000313" key="3">
    <source>
        <dbReference type="Proteomes" id="UP000199705"/>
    </source>
</evidence>
<protein>
    <recommendedName>
        <fullName evidence="1">ER-bound oxygenase mpaB/mpaB'/Rubber oxygenase catalytic domain-containing protein</fullName>
    </recommendedName>
</protein>
<accession>A0A1G7PJQ2</accession>
<dbReference type="InterPro" id="IPR018713">
    <property type="entry name" value="MPAB/Lcp_cat_dom"/>
</dbReference>
<dbReference type="PANTHER" id="PTHR37539:SF1">
    <property type="entry name" value="ER-BOUND OXYGENASE MPAB_MPAB'_RUBBER OXYGENASE CATALYTIC DOMAIN-CONTAINING PROTEIN"/>
    <property type="match status" value="1"/>
</dbReference>
<evidence type="ECO:0000313" key="2">
    <source>
        <dbReference type="EMBL" id="SDF86438.1"/>
    </source>
</evidence>
<name>A0A1G7PJQ2_9SPHI</name>
<dbReference type="InterPro" id="IPR037473">
    <property type="entry name" value="Lcp-like"/>
</dbReference>
<sequence length="355" mass="40290">MINHNLYSNELLNRKRLLGDKRADEFIHYVFSDPVKKKQLQDWMGGQSGADHLKLLQHLFPKIDFIDKATELPIWAQPLLMRNGAIFYARHSEIIMSLLGLLSLPYCYNAANGAMVLYLSELIRKQTTKRLYDTAVFVWEVMGPDAFGKNGNAYEEILKVRIMHAAVRYYTLQSGKWDDSWGLPINQEDMAGTNLSFSLIVIRGLRMLGYSVSQDDQAAFMHIWGVVGYLSGLDEDLIPENSKMAQQLDNIIKRRQFAVSAHGQELTRSLTAHILSVNKSKATANDILGLMRYLLGKEMADMLAIDAPELPAYKLTLIKTLNLFKSIKPQGDAKKNYQIAYATFKTQNPALVKRN</sequence>
<proteinExistence type="predicted"/>
<dbReference type="EMBL" id="FNCG01000001">
    <property type="protein sequence ID" value="SDF86438.1"/>
    <property type="molecule type" value="Genomic_DNA"/>
</dbReference>
<dbReference type="STRING" id="551996.SAMN05192573_101581"/>
<dbReference type="AlphaFoldDB" id="A0A1G7PJQ2"/>
<reference evidence="3" key="1">
    <citation type="submission" date="2016-10" db="EMBL/GenBank/DDBJ databases">
        <authorList>
            <person name="Varghese N."/>
            <person name="Submissions S."/>
        </authorList>
    </citation>
    <scope>NUCLEOTIDE SEQUENCE [LARGE SCALE GENOMIC DNA]</scope>
    <source>
        <strain evidence="3">Gh-67</strain>
    </source>
</reference>
<evidence type="ECO:0000259" key="1">
    <source>
        <dbReference type="Pfam" id="PF09995"/>
    </source>
</evidence>